<proteinExistence type="predicted"/>
<sequence length="278" mass="31228">MLELTSPVWSELDGPYGSAENVPQLIEQLQMEYVEDVKDELYYEQLFHQNTIYSCTLAAVPYLAEIARQSQSLEIKLDIYVTCGLFEFYRSESEGTSNELPTELQPFIDGIGLGVCTDIYKSYLSAIADLAEYSSDMIRYAAEVGKDNSEKRYIIAAEVAYRGWKGAAGVLTTFNGGDEYVASCLSCGEDIYIWPTAEDDNLLVYRNDPVFYPEQESISIIPAEDITNNELAVLEQLSISIDESRLMRHIPYLAGHTSCPSCHASCHIWTSLTNMYKS</sequence>
<dbReference type="RefSeq" id="WP_192023734.1">
    <property type="nucleotide sequence ID" value="NZ_JACYTN010000002.1"/>
</dbReference>
<organism evidence="1 2">
    <name type="scientific">Paenibacillus arenosi</name>
    <dbReference type="NCBI Taxonomy" id="2774142"/>
    <lineage>
        <taxon>Bacteria</taxon>
        <taxon>Bacillati</taxon>
        <taxon>Bacillota</taxon>
        <taxon>Bacilli</taxon>
        <taxon>Bacillales</taxon>
        <taxon>Paenibacillaceae</taxon>
        <taxon>Paenibacillus</taxon>
    </lineage>
</organism>
<keyword evidence="2" id="KW-1185">Reference proteome</keyword>
<evidence type="ECO:0000313" key="1">
    <source>
        <dbReference type="EMBL" id="MBD8497271.1"/>
    </source>
</evidence>
<dbReference type="Proteomes" id="UP000634529">
    <property type="component" value="Unassembled WGS sequence"/>
</dbReference>
<evidence type="ECO:0000313" key="2">
    <source>
        <dbReference type="Proteomes" id="UP000634529"/>
    </source>
</evidence>
<protein>
    <submittedName>
        <fullName evidence="1">Uncharacterized protein</fullName>
    </submittedName>
</protein>
<dbReference type="EMBL" id="JACYTN010000002">
    <property type="protein sequence ID" value="MBD8497271.1"/>
    <property type="molecule type" value="Genomic_DNA"/>
</dbReference>
<name>A0ABR9AWE0_9BACL</name>
<accession>A0ABR9AWE0</accession>
<reference evidence="1 2" key="1">
    <citation type="submission" date="2020-09" db="EMBL/GenBank/DDBJ databases">
        <title>Paenibacillus sp. CAU 1523 isolated from sand of Haeundae Beach.</title>
        <authorList>
            <person name="Kim W."/>
        </authorList>
    </citation>
    <scope>NUCLEOTIDE SEQUENCE [LARGE SCALE GENOMIC DNA]</scope>
    <source>
        <strain evidence="1 2">CAU 1523</strain>
    </source>
</reference>
<gene>
    <name evidence="1" type="ORF">IFO66_03040</name>
</gene>
<comment type="caution">
    <text evidence="1">The sequence shown here is derived from an EMBL/GenBank/DDBJ whole genome shotgun (WGS) entry which is preliminary data.</text>
</comment>